<gene>
    <name evidence="3" type="ORF">JAY77_21845</name>
</gene>
<dbReference type="InterPro" id="IPR029865">
    <property type="entry name" value="KIAA0319-like"/>
</dbReference>
<dbReference type="PANTHER" id="PTHR46182:SF2">
    <property type="entry name" value="FI19480P1"/>
    <property type="match status" value="1"/>
</dbReference>
<evidence type="ECO:0000256" key="1">
    <source>
        <dbReference type="SAM" id="MobiDB-lite"/>
    </source>
</evidence>
<proteinExistence type="predicted"/>
<dbReference type="SUPFAM" id="SSF103647">
    <property type="entry name" value="TSP type-3 repeat"/>
    <property type="match status" value="1"/>
</dbReference>
<accession>A0A9E4NNV8</accession>
<reference evidence="3" key="1">
    <citation type="journal article" date="2021" name="Proc. Natl. Acad. Sci. U.S.A.">
        <title>Global biogeography of chemosynthetic symbionts reveals both localized and globally distributed symbiont groups. .</title>
        <authorList>
            <person name="Osvatic J.T."/>
            <person name="Wilkins L.G.E."/>
            <person name="Leibrecht L."/>
            <person name="Leray M."/>
            <person name="Zauner S."/>
            <person name="Polzin J."/>
            <person name="Camacho Y."/>
            <person name="Gros O."/>
            <person name="van Gils J.A."/>
            <person name="Eisen J.A."/>
            <person name="Petersen J.M."/>
            <person name="Yuen B."/>
        </authorList>
    </citation>
    <scope>NUCLEOTIDE SEQUENCE</scope>
    <source>
        <strain evidence="3">MAGclacostrist055</strain>
    </source>
</reference>
<dbReference type="Proteomes" id="UP000886674">
    <property type="component" value="Unassembled WGS sequence"/>
</dbReference>
<evidence type="ECO:0000313" key="3">
    <source>
        <dbReference type="EMBL" id="MCG7980776.1"/>
    </source>
</evidence>
<dbReference type="Pfam" id="PF18911">
    <property type="entry name" value="PKD_4"/>
    <property type="match status" value="1"/>
</dbReference>
<feature type="non-terminal residue" evidence="3">
    <location>
        <position position="1"/>
    </location>
</feature>
<name>A0A9E4NNV8_9GAMM</name>
<dbReference type="CDD" id="cd00146">
    <property type="entry name" value="PKD"/>
    <property type="match status" value="1"/>
</dbReference>
<evidence type="ECO:0000313" key="4">
    <source>
        <dbReference type="Proteomes" id="UP000886674"/>
    </source>
</evidence>
<dbReference type="SMART" id="SM00089">
    <property type="entry name" value="PKD"/>
    <property type="match status" value="4"/>
</dbReference>
<sequence>TVIDDSGAVTRDGVLVRSAVNTNQAPVADAGVDQIIAAGETVQLDGSASSDADGAIVRYIWTQNRGPSVVLQDNRTATPSFTMPTNAELAFTLTVIDDSGAVTRDGVLVRSAVNTNQPPVADAGPDLVVIEGEMAQLDGSASSDPDGEISRFIWSQRSGPTVQLNDKNSATPNFVATTAGDILLRLIVEDDRGTRVTDDVHITVQVGGNSPPIADAGPDATHLETRYHQFNGRSSSDSDGSIASYLWEQISGPTVNISAANASRSIFSVNMPEVDQDTELRFRLTVTDDGGLSSSDEIVVLVLDNLPPQPLAIDEITIVEGSYHVLDASQYFSFQPEDGFWSLTGYQWRQISGPPAILQYRQYREQVRILAPEVDVATDLIFEVGVEDRFGLPATNTVTVHVVNPEDLPPNNPPVAVAGEDRISSSKYFLIVDGTNSHDIDGEIVSYEWSVIDSPGYVGSFRGDSQYPINHASVYEPGDYTLRLTVTDDRGGVSTDDVIVNFNPYTSSTDNPPDADAGTHYKTPLRYWQLDDSLRLDGSDSADANGSIVSFQWQQLSGPTVDIANPDSSVTSFIPQPFDGSATSSNPIEYRFLLMVTDDEGDKDESFVRRQIYLVNSEPTANFNHQPILSLADSVIQLDASSSYDRDPNDYISSYRWSQYYGPTVTFLDNSVQPRVQLPDRNTVSGLASVGIELSVTDLYGADTRFPETLPFWIVSPDYQAALFTAGDDIYVQAGSQVTITGEPYVPAECNPITGCVDDSAGLHWLQLAGPPIELMQSRGWSLSFTAPPVTERVELIFGLTKIVSAFNNRAVTEVDPVKVYLVPQGAALTADAGLDQESPEKNLVTLDGSGSYDPHGVIEQFHWIQLEGPQALLTKPHEAITEVALPALAVEADLVFQLTVANDWEMEAVDTVRIRVTPDLTDGDIDADGVSDDNDLFPNNPSEAYDFDDDGIGDIGDNDRDGDGVENDLDYYPNDPQRQNPPQIDITEPMNGADIESGYVIVKGTLDGPASIGATVNGIVAERGGELYGSEFVARIPLAVGANEIEVLATTLSRQQVSQTLTVNRVGSNPIRFFVSESSGLTPLENRLSLVNEGESPITQVDIDYEGDGAIDETLVDDFERDLLYVYETEGIYYPTAIVTDVDGVQYTLTQVVNAIPEMRILAQLEDHWSGMNNALNDGNLGLALEHIAASHSEKFSRQFTYLMPRMPEIIASYSSLYVESLSLDHSFVHVVRTIDGENRVFTVGFNQDIFGVWRIISM</sequence>
<comment type="caution">
    <text evidence="3">The sequence shown here is derived from an EMBL/GenBank/DDBJ whole genome shotgun (WGS) entry which is preliminary data.</text>
</comment>
<dbReference type="InterPro" id="IPR013783">
    <property type="entry name" value="Ig-like_fold"/>
</dbReference>
<dbReference type="InterPro" id="IPR028974">
    <property type="entry name" value="TSP_type-3_rpt"/>
</dbReference>
<feature type="region of interest" description="Disordered" evidence="1">
    <location>
        <begin position="921"/>
        <end position="983"/>
    </location>
</feature>
<dbReference type="EMBL" id="JAEPCR010000154">
    <property type="protein sequence ID" value="MCG7980776.1"/>
    <property type="molecule type" value="Genomic_DNA"/>
</dbReference>
<dbReference type="SUPFAM" id="SSF49299">
    <property type="entry name" value="PKD domain"/>
    <property type="match status" value="3"/>
</dbReference>
<feature type="domain" description="PKD" evidence="2">
    <location>
        <begin position="413"/>
        <end position="500"/>
    </location>
</feature>
<organism evidence="3 4">
    <name type="scientific">Candidatus Thiodiazotropha taylori</name>
    <dbReference type="NCBI Taxonomy" id="2792791"/>
    <lineage>
        <taxon>Bacteria</taxon>
        <taxon>Pseudomonadati</taxon>
        <taxon>Pseudomonadota</taxon>
        <taxon>Gammaproteobacteria</taxon>
        <taxon>Chromatiales</taxon>
        <taxon>Sedimenticolaceae</taxon>
        <taxon>Candidatus Thiodiazotropha</taxon>
    </lineage>
</organism>
<dbReference type="Pfam" id="PF22352">
    <property type="entry name" value="K319L-like_PKD"/>
    <property type="match status" value="5"/>
</dbReference>
<dbReference type="InterPro" id="IPR022409">
    <property type="entry name" value="PKD/Chitinase_dom"/>
</dbReference>
<dbReference type="InterPro" id="IPR000601">
    <property type="entry name" value="PKD_dom"/>
</dbReference>
<dbReference type="Gene3D" id="2.60.40.10">
    <property type="entry name" value="Immunoglobulins"/>
    <property type="match status" value="8"/>
</dbReference>
<dbReference type="GO" id="GO:0016020">
    <property type="term" value="C:membrane"/>
    <property type="evidence" value="ECO:0007669"/>
    <property type="project" value="TreeGrafter"/>
</dbReference>
<dbReference type="PANTHER" id="PTHR46182">
    <property type="entry name" value="FI19480P1"/>
    <property type="match status" value="1"/>
</dbReference>
<dbReference type="GO" id="GO:0005509">
    <property type="term" value="F:calcium ion binding"/>
    <property type="evidence" value="ECO:0007669"/>
    <property type="project" value="InterPro"/>
</dbReference>
<evidence type="ECO:0000259" key="2">
    <source>
        <dbReference type="PROSITE" id="PS50093"/>
    </source>
</evidence>
<dbReference type="PROSITE" id="PS50093">
    <property type="entry name" value="PKD"/>
    <property type="match status" value="1"/>
</dbReference>
<feature type="compositionally biased region" description="Acidic residues" evidence="1">
    <location>
        <begin position="922"/>
        <end position="936"/>
    </location>
</feature>
<protein>
    <submittedName>
        <fullName evidence="3">PKD domain-containing protein</fullName>
    </submittedName>
</protein>
<dbReference type="AlphaFoldDB" id="A0A9E4NNV8"/>
<dbReference type="GO" id="GO:0031410">
    <property type="term" value="C:cytoplasmic vesicle"/>
    <property type="evidence" value="ECO:0007669"/>
    <property type="project" value="TreeGrafter"/>
</dbReference>
<dbReference type="InterPro" id="IPR035986">
    <property type="entry name" value="PKD_dom_sf"/>
</dbReference>